<dbReference type="AlphaFoldDB" id="A0A5P1FS97"/>
<dbReference type="InterPro" id="IPR005631">
    <property type="entry name" value="SDH"/>
</dbReference>
<dbReference type="PANTHER" id="PTHR12469">
    <property type="entry name" value="PROTEIN EMI5 HOMOLOG, MITOCHONDRIAL"/>
    <property type="match status" value="1"/>
</dbReference>
<dbReference type="Gene3D" id="1.10.150.250">
    <property type="entry name" value="Flavinator of succinate dehydrogenase"/>
    <property type="match status" value="1"/>
</dbReference>
<organism evidence="3 4">
    <name type="scientific">Asparagus officinalis</name>
    <name type="common">Garden asparagus</name>
    <dbReference type="NCBI Taxonomy" id="4686"/>
    <lineage>
        <taxon>Eukaryota</taxon>
        <taxon>Viridiplantae</taxon>
        <taxon>Streptophyta</taxon>
        <taxon>Embryophyta</taxon>
        <taxon>Tracheophyta</taxon>
        <taxon>Spermatophyta</taxon>
        <taxon>Magnoliopsida</taxon>
        <taxon>Liliopsida</taxon>
        <taxon>Asparagales</taxon>
        <taxon>Asparagaceae</taxon>
        <taxon>Asparagoideae</taxon>
        <taxon>Asparagus</taxon>
    </lineage>
</organism>
<dbReference type="Pfam" id="PF03937">
    <property type="entry name" value="Sdh5"/>
    <property type="match status" value="1"/>
</dbReference>
<dbReference type="FunFam" id="1.10.150.250:FF:000003">
    <property type="entry name" value="Succinate dehydrogenase assembly factor"/>
    <property type="match status" value="1"/>
</dbReference>
<name>A0A5P1FS97_ASPOF</name>
<dbReference type="InterPro" id="IPR036714">
    <property type="entry name" value="SDH_sf"/>
</dbReference>
<keyword evidence="4" id="KW-1185">Reference proteome</keyword>
<dbReference type="SUPFAM" id="SSF109910">
    <property type="entry name" value="YgfY-like"/>
    <property type="match status" value="1"/>
</dbReference>
<protein>
    <recommendedName>
        <fullName evidence="5">Succinate dehydrogenase assembly factor 2, mitochondrial</fullName>
    </recommendedName>
</protein>
<evidence type="ECO:0000313" key="3">
    <source>
        <dbReference type="EMBL" id="ONK80553.1"/>
    </source>
</evidence>
<sequence>MAILGRSLLRLHKNLTLTRSTSHLSILRSQVGSLSRLYSDFGSIEVDLSNEESKRRLHNRLLYRSRQRGYLELDLVLGNWVEENIKTMDEPKIKALVDVLDLENPDLWKWLTGQEQPPEAVNTNPVFAAVRSRVTENLNHSAPETRANPGQPWRRPGPTQAVGRAGSSLAWIRALELSIELAMTDLGLSLNWPSHKPSRAGSRVRPDPTHAHP</sequence>
<keyword evidence="1" id="KW-0143">Chaperone</keyword>
<feature type="region of interest" description="Disordered" evidence="2">
    <location>
        <begin position="139"/>
        <end position="160"/>
    </location>
</feature>
<gene>
    <name evidence="3" type="ORF">A4U43_C01F19120</name>
</gene>
<dbReference type="PANTHER" id="PTHR12469:SF2">
    <property type="entry name" value="SUCCINATE DEHYDROGENASE ASSEMBLY FACTOR 2, MITOCHONDRIAL"/>
    <property type="match status" value="1"/>
</dbReference>
<dbReference type="GO" id="GO:0006121">
    <property type="term" value="P:mitochondrial electron transport, succinate to ubiquinone"/>
    <property type="evidence" value="ECO:0007669"/>
    <property type="project" value="TreeGrafter"/>
</dbReference>
<dbReference type="EMBL" id="CM007381">
    <property type="protein sequence ID" value="ONK80553.1"/>
    <property type="molecule type" value="Genomic_DNA"/>
</dbReference>
<feature type="region of interest" description="Disordered" evidence="2">
    <location>
        <begin position="190"/>
        <end position="213"/>
    </location>
</feature>
<accession>A0A5P1FS97</accession>
<dbReference type="Proteomes" id="UP000243459">
    <property type="component" value="Chromosome 1"/>
</dbReference>
<proteinExistence type="predicted"/>
<evidence type="ECO:0000256" key="2">
    <source>
        <dbReference type="SAM" id="MobiDB-lite"/>
    </source>
</evidence>
<feature type="compositionally biased region" description="Basic and acidic residues" evidence="2">
    <location>
        <begin position="204"/>
        <end position="213"/>
    </location>
</feature>
<dbReference type="Gramene" id="ONK80553">
    <property type="protein sequence ID" value="ONK80553"/>
    <property type="gene ID" value="A4U43_C01F19120"/>
</dbReference>
<evidence type="ECO:0008006" key="5">
    <source>
        <dbReference type="Google" id="ProtNLM"/>
    </source>
</evidence>
<evidence type="ECO:0000256" key="1">
    <source>
        <dbReference type="ARBA" id="ARBA00023186"/>
    </source>
</evidence>
<reference evidence="4" key="1">
    <citation type="journal article" date="2017" name="Nat. Commun.">
        <title>The asparagus genome sheds light on the origin and evolution of a young Y chromosome.</title>
        <authorList>
            <person name="Harkess A."/>
            <person name="Zhou J."/>
            <person name="Xu C."/>
            <person name="Bowers J.E."/>
            <person name="Van der Hulst R."/>
            <person name="Ayyampalayam S."/>
            <person name="Mercati F."/>
            <person name="Riccardi P."/>
            <person name="McKain M.R."/>
            <person name="Kakrana A."/>
            <person name="Tang H."/>
            <person name="Ray J."/>
            <person name="Groenendijk J."/>
            <person name="Arikit S."/>
            <person name="Mathioni S.M."/>
            <person name="Nakano M."/>
            <person name="Shan H."/>
            <person name="Telgmann-Rauber A."/>
            <person name="Kanno A."/>
            <person name="Yue Z."/>
            <person name="Chen H."/>
            <person name="Li W."/>
            <person name="Chen Y."/>
            <person name="Xu X."/>
            <person name="Zhang Y."/>
            <person name="Luo S."/>
            <person name="Chen H."/>
            <person name="Gao J."/>
            <person name="Mao Z."/>
            <person name="Pires J.C."/>
            <person name="Luo M."/>
            <person name="Kudrna D."/>
            <person name="Wing R.A."/>
            <person name="Meyers B.C."/>
            <person name="Yi K."/>
            <person name="Kong H."/>
            <person name="Lavrijsen P."/>
            <person name="Sunseri F."/>
            <person name="Falavigna A."/>
            <person name="Ye Y."/>
            <person name="Leebens-Mack J.H."/>
            <person name="Chen G."/>
        </authorList>
    </citation>
    <scope>NUCLEOTIDE SEQUENCE [LARGE SCALE GENOMIC DNA]</scope>
    <source>
        <strain evidence="4">cv. DH0086</strain>
    </source>
</reference>
<evidence type="ECO:0000313" key="4">
    <source>
        <dbReference type="Proteomes" id="UP000243459"/>
    </source>
</evidence>
<dbReference type="GO" id="GO:0006099">
    <property type="term" value="P:tricarboxylic acid cycle"/>
    <property type="evidence" value="ECO:0007669"/>
    <property type="project" value="TreeGrafter"/>
</dbReference>
<dbReference type="GO" id="GO:0034553">
    <property type="term" value="P:mitochondrial respiratory chain complex II assembly"/>
    <property type="evidence" value="ECO:0007669"/>
    <property type="project" value="TreeGrafter"/>
</dbReference>
<dbReference type="GO" id="GO:0005739">
    <property type="term" value="C:mitochondrion"/>
    <property type="evidence" value="ECO:0007669"/>
    <property type="project" value="TreeGrafter"/>
</dbReference>